<organism evidence="3 4">
    <name type="scientific">Lithohypha guttulata</name>
    <dbReference type="NCBI Taxonomy" id="1690604"/>
    <lineage>
        <taxon>Eukaryota</taxon>
        <taxon>Fungi</taxon>
        <taxon>Dikarya</taxon>
        <taxon>Ascomycota</taxon>
        <taxon>Pezizomycotina</taxon>
        <taxon>Eurotiomycetes</taxon>
        <taxon>Chaetothyriomycetidae</taxon>
        <taxon>Chaetothyriales</taxon>
        <taxon>Trichomeriaceae</taxon>
        <taxon>Lithohypha</taxon>
    </lineage>
</organism>
<accession>A0ABR0KHG3</accession>
<evidence type="ECO:0000313" key="3">
    <source>
        <dbReference type="EMBL" id="KAK5096273.1"/>
    </source>
</evidence>
<evidence type="ECO:0000256" key="1">
    <source>
        <dbReference type="SAM" id="MobiDB-lite"/>
    </source>
</evidence>
<comment type="caution">
    <text evidence="3">The sequence shown here is derived from an EMBL/GenBank/DDBJ whole genome shotgun (WGS) entry which is preliminary data.</text>
</comment>
<evidence type="ECO:0000313" key="4">
    <source>
        <dbReference type="Proteomes" id="UP001345013"/>
    </source>
</evidence>
<dbReference type="Proteomes" id="UP001345013">
    <property type="component" value="Unassembled WGS sequence"/>
</dbReference>
<name>A0ABR0KHG3_9EURO</name>
<sequence>MAKRMNADDQFKFLLCCVKWSNNGKVDFTEVARECGVVSKAAAAKRYERMLKAHGIHPHGGPLEATAISGERGTYGAKTSKKRKLEETSPFMHHTEIEEQKYQIPQRLPRAPYVKQEPLPMGYQPYMHRQMMSHQPPFMQQQMPHFMPQRMGHVPYSARTPPPYQMMPGMPHDNSLMIPPLSMNQALPPFNHEQDQHTLNSFDGYYNSDFNNCESFENLLSGSSDGTNDIRGNAETQSPLAKLEQTDATLQKGASTPIKSEPNAPTQCTQPDIQPKDGEPGLIEVGAMASLPSPCQNQPSMTATALPGKGPITTFEDLKPVKSERCESFVLLSP</sequence>
<gene>
    <name evidence="3" type="ORF">LTR24_002679</name>
</gene>
<reference evidence="3 4" key="1">
    <citation type="submission" date="2023-08" db="EMBL/GenBank/DDBJ databases">
        <title>Black Yeasts Isolated from many extreme environments.</title>
        <authorList>
            <person name="Coleine C."/>
            <person name="Stajich J.E."/>
            <person name="Selbmann L."/>
        </authorList>
    </citation>
    <scope>NUCLEOTIDE SEQUENCE [LARGE SCALE GENOMIC DNA]</scope>
    <source>
        <strain evidence="3 4">CCFEE 5885</strain>
    </source>
</reference>
<evidence type="ECO:0000259" key="2">
    <source>
        <dbReference type="Pfam" id="PF22980"/>
    </source>
</evidence>
<protein>
    <recommendedName>
        <fullName evidence="2">Myb-like DNA-binding domain-containing protein</fullName>
    </recommendedName>
</protein>
<feature type="compositionally biased region" description="Polar residues" evidence="1">
    <location>
        <begin position="249"/>
        <end position="272"/>
    </location>
</feature>
<dbReference type="InterPro" id="IPR054505">
    <property type="entry name" value="Myb_DNA-bind_8"/>
</dbReference>
<proteinExistence type="predicted"/>
<dbReference type="Pfam" id="PF22980">
    <property type="entry name" value="Myb_DNA-bind_8"/>
    <property type="match status" value="1"/>
</dbReference>
<dbReference type="EMBL" id="JAVRRG010000023">
    <property type="protein sequence ID" value="KAK5096273.1"/>
    <property type="molecule type" value="Genomic_DNA"/>
</dbReference>
<feature type="region of interest" description="Disordered" evidence="1">
    <location>
        <begin position="249"/>
        <end position="280"/>
    </location>
</feature>
<keyword evidence="4" id="KW-1185">Reference proteome</keyword>
<feature type="domain" description="Myb-like DNA-binding" evidence="2">
    <location>
        <begin position="8"/>
        <end position="55"/>
    </location>
</feature>